<feature type="chain" id="PRO_5039123381" evidence="3">
    <location>
        <begin position="27"/>
        <end position="323"/>
    </location>
</feature>
<dbReference type="RefSeq" id="WP_186918377.1">
    <property type="nucleotide sequence ID" value="NZ_JACOPQ010000002.1"/>
</dbReference>
<keyword evidence="2" id="KW-0472">Membrane</keyword>
<evidence type="ECO:0000256" key="2">
    <source>
        <dbReference type="SAM" id="Phobius"/>
    </source>
</evidence>
<keyword evidence="3" id="KW-0732">Signal</keyword>
<dbReference type="InterPro" id="IPR025645">
    <property type="entry name" value="DUF4349"/>
</dbReference>
<dbReference type="Proteomes" id="UP000607645">
    <property type="component" value="Unassembled WGS sequence"/>
</dbReference>
<keyword evidence="2" id="KW-1133">Transmembrane helix</keyword>
<organism evidence="5 6">
    <name type="scientific">Lawsonibacter faecis</name>
    <dbReference type="NCBI Taxonomy" id="2763052"/>
    <lineage>
        <taxon>Bacteria</taxon>
        <taxon>Bacillati</taxon>
        <taxon>Bacillota</taxon>
        <taxon>Clostridia</taxon>
        <taxon>Eubacteriales</taxon>
        <taxon>Oscillospiraceae</taxon>
        <taxon>Lawsonibacter</taxon>
    </lineage>
</organism>
<feature type="region of interest" description="Disordered" evidence="1">
    <location>
        <begin position="50"/>
        <end position="71"/>
    </location>
</feature>
<dbReference type="EMBL" id="JACOPQ010000002">
    <property type="protein sequence ID" value="MBC5735893.1"/>
    <property type="molecule type" value="Genomic_DNA"/>
</dbReference>
<feature type="domain" description="DUF4349" evidence="4">
    <location>
        <begin position="79"/>
        <end position="295"/>
    </location>
</feature>
<comment type="caution">
    <text evidence="5">The sequence shown here is derived from an EMBL/GenBank/DDBJ whole genome shotgun (WGS) entry which is preliminary data.</text>
</comment>
<keyword evidence="6" id="KW-1185">Reference proteome</keyword>
<protein>
    <submittedName>
        <fullName evidence="5">DUF4349 domain-containing protein</fullName>
    </submittedName>
</protein>
<dbReference type="Pfam" id="PF14257">
    <property type="entry name" value="DUF4349"/>
    <property type="match status" value="1"/>
</dbReference>
<dbReference type="AlphaFoldDB" id="A0A8J6JGW3"/>
<feature type="transmembrane region" description="Helical" evidence="2">
    <location>
        <begin position="273"/>
        <end position="296"/>
    </location>
</feature>
<accession>A0A8J6JGW3</accession>
<evidence type="ECO:0000256" key="3">
    <source>
        <dbReference type="SAM" id="SignalP"/>
    </source>
</evidence>
<reference evidence="5" key="1">
    <citation type="submission" date="2020-08" db="EMBL/GenBank/DDBJ databases">
        <title>Genome public.</title>
        <authorList>
            <person name="Liu C."/>
            <person name="Sun Q."/>
        </authorList>
    </citation>
    <scope>NUCLEOTIDE SEQUENCE</scope>
    <source>
        <strain evidence="5">NSJ-52</strain>
    </source>
</reference>
<sequence>MKMRRLLPITAILVLALCLAACGASGGNSSDAGSDRAPAASAAPVPYPDFGGGDMTAESHQTPSGGAGESKVYTSQDAKLIRTASLTIQSTEFDAAVTALDKLVIEQGGYYESAEVQQGAYYDAGSARYGSYVVRVPKENYTAFLSATGGVGHVVSKNESTQDVGEAYYDAEARLKTLETKHERLLALLEKAVTMEDIVSLENALSDTEYEIDQYSTTLRRYDSLVGYATISITLNEVLKLTEPVQETATLSGRIGNALSAGLSDFGEGLGDFAVWIAYHLIGVVLFLAIAAAAWVTAARIRRKRRAGTAPKTEESKPSQEKK</sequence>
<keyword evidence="2" id="KW-0812">Transmembrane</keyword>
<proteinExistence type="predicted"/>
<evidence type="ECO:0000259" key="4">
    <source>
        <dbReference type="Pfam" id="PF14257"/>
    </source>
</evidence>
<gene>
    <name evidence="5" type="ORF">H8S62_02550</name>
</gene>
<evidence type="ECO:0000256" key="1">
    <source>
        <dbReference type="SAM" id="MobiDB-lite"/>
    </source>
</evidence>
<evidence type="ECO:0000313" key="5">
    <source>
        <dbReference type="EMBL" id="MBC5735893.1"/>
    </source>
</evidence>
<feature type="signal peptide" evidence="3">
    <location>
        <begin position="1"/>
        <end position="26"/>
    </location>
</feature>
<name>A0A8J6JGW3_9FIRM</name>
<evidence type="ECO:0000313" key="6">
    <source>
        <dbReference type="Proteomes" id="UP000607645"/>
    </source>
</evidence>